<gene>
    <name evidence="9" type="ORF">GLS40_11295</name>
</gene>
<dbReference type="GO" id="GO:0055085">
    <property type="term" value="P:transmembrane transport"/>
    <property type="evidence" value="ECO:0007669"/>
    <property type="project" value="InterPro"/>
</dbReference>
<evidence type="ECO:0000256" key="5">
    <source>
        <dbReference type="ARBA" id="ARBA00022692"/>
    </source>
</evidence>
<dbReference type="AlphaFoldDB" id="A0A844W777"/>
<dbReference type="InterPro" id="IPR004776">
    <property type="entry name" value="Mem_transp_PIN-like"/>
</dbReference>
<reference evidence="9 10" key="1">
    <citation type="submission" date="2019-11" db="EMBL/GenBank/DDBJ databases">
        <title>Pseudooceanicola pacifica sp. nov., isolated from deep-sea sediment of the Pacific Ocean.</title>
        <authorList>
            <person name="Lyu L."/>
        </authorList>
    </citation>
    <scope>NUCLEOTIDE SEQUENCE [LARGE SCALE GENOMIC DNA]</scope>
    <source>
        <strain evidence="9 10">216_PA32_1</strain>
    </source>
</reference>
<feature type="transmembrane region" description="Helical" evidence="8">
    <location>
        <begin position="245"/>
        <end position="267"/>
    </location>
</feature>
<comment type="caution">
    <text evidence="9">The sequence shown here is derived from an EMBL/GenBank/DDBJ whole genome shotgun (WGS) entry which is preliminary data.</text>
</comment>
<comment type="subcellular location">
    <subcellularLocation>
        <location evidence="1">Cell membrane</location>
        <topology evidence="1">Multi-pass membrane protein</topology>
    </subcellularLocation>
</comment>
<comment type="similarity">
    <text evidence="2">Belongs to the auxin efflux carrier (TC 2.A.69) family.</text>
</comment>
<keyword evidence="10" id="KW-1185">Reference proteome</keyword>
<feature type="transmembrane region" description="Helical" evidence="8">
    <location>
        <begin position="27"/>
        <end position="47"/>
    </location>
</feature>
<feature type="transmembrane region" description="Helical" evidence="8">
    <location>
        <begin position="119"/>
        <end position="140"/>
    </location>
</feature>
<evidence type="ECO:0000256" key="4">
    <source>
        <dbReference type="ARBA" id="ARBA00022475"/>
    </source>
</evidence>
<evidence type="ECO:0000256" key="2">
    <source>
        <dbReference type="ARBA" id="ARBA00010145"/>
    </source>
</evidence>
<dbReference type="PANTHER" id="PTHR36838">
    <property type="entry name" value="AUXIN EFFLUX CARRIER FAMILY PROTEIN"/>
    <property type="match status" value="1"/>
</dbReference>
<evidence type="ECO:0000313" key="10">
    <source>
        <dbReference type="Proteomes" id="UP000443843"/>
    </source>
</evidence>
<accession>A0A844W777</accession>
<dbReference type="Pfam" id="PF03547">
    <property type="entry name" value="Mem_trans"/>
    <property type="match status" value="1"/>
</dbReference>
<organism evidence="9 10">
    <name type="scientific">Pseudooceanicola pacificus</name>
    <dbReference type="NCBI Taxonomy" id="2676438"/>
    <lineage>
        <taxon>Bacteria</taxon>
        <taxon>Pseudomonadati</taxon>
        <taxon>Pseudomonadota</taxon>
        <taxon>Alphaproteobacteria</taxon>
        <taxon>Rhodobacterales</taxon>
        <taxon>Paracoccaceae</taxon>
        <taxon>Pseudooceanicola</taxon>
    </lineage>
</organism>
<dbReference type="GO" id="GO:0005886">
    <property type="term" value="C:plasma membrane"/>
    <property type="evidence" value="ECO:0007669"/>
    <property type="project" value="UniProtKB-SubCell"/>
</dbReference>
<keyword evidence="4" id="KW-1003">Cell membrane</keyword>
<sequence length="297" mass="31503">MSVLISLLPDFILIVLGRLLKKGVAEAAWVGIDRLNYMILFPSLIFISALGRQPAAADLLTIGLGVWSIILLGMGLAWLVRPLGPERFLDFAGTWQTAWRFNTALGFVAIQALPEGARALLSIAIGLAVPLANILAVSALSRGQAMSLSRTLVQVVTNPFLLASVGGMTLSILDVTLPHLVRAPLEHLAVSALPIALLSIGAALDWRALMRLDPFMLAINAIKLLILPGAAYLVTWAIGLSPLHASVLVVFAALPTASASHVLASVFGADRQIVATLIAQTTMIGCFTLPLWLMLVT</sequence>
<dbReference type="RefSeq" id="WP_160382826.1">
    <property type="nucleotide sequence ID" value="NZ_WNXQ01000005.1"/>
</dbReference>
<feature type="transmembrane region" description="Helical" evidence="8">
    <location>
        <begin position="216"/>
        <end position="239"/>
    </location>
</feature>
<keyword evidence="6 8" id="KW-1133">Transmembrane helix</keyword>
<name>A0A844W777_9RHOB</name>
<keyword evidence="7 8" id="KW-0472">Membrane</keyword>
<feature type="transmembrane region" description="Helical" evidence="8">
    <location>
        <begin position="185"/>
        <end position="204"/>
    </location>
</feature>
<feature type="transmembrane region" description="Helical" evidence="8">
    <location>
        <begin position="274"/>
        <end position="295"/>
    </location>
</feature>
<evidence type="ECO:0000256" key="3">
    <source>
        <dbReference type="ARBA" id="ARBA00022448"/>
    </source>
</evidence>
<dbReference type="Proteomes" id="UP000443843">
    <property type="component" value="Unassembled WGS sequence"/>
</dbReference>
<evidence type="ECO:0000313" key="9">
    <source>
        <dbReference type="EMBL" id="MWB78614.1"/>
    </source>
</evidence>
<evidence type="ECO:0000256" key="6">
    <source>
        <dbReference type="ARBA" id="ARBA00022989"/>
    </source>
</evidence>
<evidence type="ECO:0000256" key="7">
    <source>
        <dbReference type="ARBA" id="ARBA00023136"/>
    </source>
</evidence>
<feature type="transmembrane region" description="Helical" evidence="8">
    <location>
        <begin position="59"/>
        <end position="80"/>
    </location>
</feature>
<evidence type="ECO:0000256" key="8">
    <source>
        <dbReference type="SAM" id="Phobius"/>
    </source>
</evidence>
<protein>
    <submittedName>
        <fullName evidence="9">AEC family transporter</fullName>
    </submittedName>
</protein>
<dbReference type="EMBL" id="WNXQ01000005">
    <property type="protein sequence ID" value="MWB78614.1"/>
    <property type="molecule type" value="Genomic_DNA"/>
</dbReference>
<keyword evidence="5 8" id="KW-0812">Transmembrane</keyword>
<proteinExistence type="inferred from homology"/>
<dbReference type="InterPro" id="IPR038770">
    <property type="entry name" value="Na+/solute_symporter_sf"/>
</dbReference>
<dbReference type="PANTHER" id="PTHR36838:SF4">
    <property type="entry name" value="AUXIN EFFLUX CARRIER FAMILY PROTEIN"/>
    <property type="match status" value="1"/>
</dbReference>
<keyword evidence="3" id="KW-0813">Transport</keyword>
<dbReference type="Gene3D" id="1.20.1530.20">
    <property type="match status" value="1"/>
</dbReference>
<feature type="transmembrane region" description="Helical" evidence="8">
    <location>
        <begin position="152"/>
        <end position="173"/>
    </location>
</feature>
<evidence type="ECO:0000256" key="1">
    <source>
        <dbReference type="ARBA" id="ARBA00004651"/>
    </source>
</evidence>